<feature type="region of interest" description="Disordered" evidence="1">
    <location>
        <begin position="213"/>
        <end position="242"/>
    </location>
</feature>
<evidence type="ECO:0000313" key="3">
    <source>
        <dbReference type="EMBL" id="CAK9044775.1"/>
    </source>
</evidence>
<dbReference type="Gene3D" id="1.10.8.10">
    <property type="entry name" value="DNA helicase RuvA subunit, C-terminal domain"/>
    <property type="match status" value="4"/>
</dbReference>
<accession>A0ABP0LZX6</accession>
<dbReference type="PROSITE" id="PS50030">
    <property type="entry name" value="UBA"/>
    <property type="match status" value="4"/>
</dbReference>
<organism evidence="3 4">
    <name type="scientific">Durusdinium trenchii</name>
    <dbReference type="NCBI Taxonomy" id="1381693"/>
    <lineage>
        <taxon>Eukaryota</taxon>
        <taxon>Sar</taxon>
        <taxon>Alveolata</taxon>
        <taxon>Dinophyceae</taxon>
        <taxon>Suessiales</taxon>
        <taxon>Symbiodiniaceae</taxon>
        <taxon>Durusdinium</taxon>
    </lineage>
</organism>
<dbReference type="SUPFAM" id="SSF46934">
    <property type="entry name" value="UBA-like"/>
    <property type="match status" value="4"/>
</dbReference>
<dbReference type="PANTHER" id="PTHR12948">
    <property type="entry name" value="NEDD8 ULTIMATE BUSTER-1 BS4 PROTEIN"/>
    <property type="match status" value="1"/>
</dbReference>
<dbReference type="InterPro" id="IPR039749">
    <property type="entry name" value="NUB1"/>
</dbReference>
<protein>
    <submittedName>
        <fullName evidence="3">NEDD8 ultimate buster 1 (Negative regulator of ubiquitin-like proteins 1)</fullName>
    </submittedName>
</protein>
<dbReference type="Proteomes" id="UP001642464">
    <property type="component" value="Unassembled WGS sequence"/>
</dbReference>
<dbReference type="PANTHER" id="PTHR12948:SF3">
    <property type="entry name" value="NEDD8 ULTIMATE BUSTER 1"/>
    <property type="match status" value="1"/>
</dbReference>
<proteinExistence type="predicted"/>
<feature type="domain" description="UBA" evidence="2">
    <location>
        <begin position="48"/>
        <end position="78"/>
    </location>
</feature>
<gene>
    <name evidence="3" type="ORF">SCF082_LOCUS25394</name>
</gene>
<dbReference type="SMART" id="SM00165">
    <property type="entry name" value="UBA"/>
    <property type="match status" value="4"/>
</dbReference>
<evidence type="ECO:0000259" key="2">
    <source>
        <dbReference type="PROSITE" id="PS50030"/>
    </source>
</evidence>
<dbReference type="Pfam" id="PF00627">
    <property type="entry name" value="UBA"/>
    <property type="match status" value="4"/>
</dbReference>
<dbReference type="InterPro" id="IPR015940">
    <property type="entry name" value="UBA"/>
</dbReference>
<feature type="domain" description="UBA" evidence="2">
    <location>
        <begin position="171"/>
        <end position="213"/>
    </location>
</feature>
<dbReference type="CDD" id="cd14291">
    <property type="entry name" value="UBA1_NUB1_like"/>
    <property type="match status" value="3"/>
</dbReference>
<name>A0ABP0LZX6_9DINO</name>
<keyword evidence="4" id="KW-1185">Reference proteome</keyword>
<feature type="domain" description="UBA" evidence="2">
    <location>
        <begin position="240"/>
        <end position="279"/>
    </location>
</feature>
<feature type="region of interest" description="Disordered" evidence="1">
    <location>
        <begin position="138"/>
        <end position="174"/>
    </location>
</feature>
<evidence type="ECO:0000256" key="1">
    <source>
        <dbReference type="SAM" id="MobiDB-lite"/>
    </source>
</evidence>
<dbReference type="InterPro" id="IPR009060">
    <property type="entry name" value="UBA-like_sf"/>
</dbReference>
<dbReference type="EMBL" id="CAXAMM010019002">
    <property type="protein sequence ID" value="CAK9044775.1"/>
    <property type="molecule type" value="Genomic_DNA"/>
</dbReference>
<reference evidence="3 4" key="1">
    <citation type="submission" date="2024-02" db="EMBL/GenBank/DDBJ databases">
        <authorList>
            <person name="Chen Y."/>
            <person name="Shah S."/>
            <person name="Dougan E. K."/>
            <person name="Thang M."/>
            <person name="Chan C."/>
        </authorList>
    </citation>
    <scope>NUCLEOTIDE SEQUENCE [LARGE SCALE GENOMIC DNA]</scope>
</reference>
<feature type="domain" description="UBA" evidence="2">
    <location>
        <begin position="1"/>
        <end position="29"/>
    </location>
</feature>
<evidence type="ECO:0000313" key="4">
    <source>
        <dbReference type="Proteomes" id="UP001642464"/>
    </source>
</evidence>
<comment type="caution">
    <text evidence="3">The sequence shown here is derived from an EMBL/GenBank/DDBJ whole genome shotgun (WGS) entry which is preliminary data.</text>
</comment>
<sequence>MGFDEVAARNALEACNGNLDQATQLLLSSAAEAEPTPVVQAPAAHVEALSEKVATLVGMGFTEKQAKDALDGCSGNVELQSSGQASMLLNWLDSEGGREWEEVAFGTNLISEEPHVFGFLCNLRFGAKDESAEQIAALTGAPVPSPSGPKTSESSGKKKKKGPPPAVSTARVGPSLESVKALKDMGFEEAAATTALEACNGNLDEAMQFLLSSQPDAAAEADPGSPKAPASKPRKKQKEKLDEKVATLVGMGFTEQQAKDALDGCSGNLQRAVEYLTGGG</sequence>